<comment type="subcellular location">
    <subcellularLocation>
        <location evidence="1">Membrane</location>
    </subcellularLocation>
</comment>
<protein>
    <submittedName>
        <fullName evidence="8">HAMP domain-containing protein</fullName>
    </submittedName>
</protein>
<dbReference type="FunFam" id="1.10.287.950:FF:000001">
    <property type="entry name" value="Methyl-accepting chemotaxis sensory transducer"/>
    <property type="match status" value="1"/>
</dbReference>
<evidence type="ECO:0000313" key="8">
    <source>
        <dbReference type="EMBL" id="RTQ36387.1"/>
    </source>
</evidence>
<evidence type="ECO:0000256" key="4">
    <source>
        <dbReference type="PROSITE-ProRule" id="PRU00284"/>
    </source>
</evidence>
<evidence type="ECO:0000259" key="7">
    <source>
        <dbReference type="PROSITE" id="PS50885"/>
    </source>
</evidence>
<feature type="domain" description="Methyl-accepting transducer" evidence="6">
    <location>
        <begin position="275"/>
        <end position="504"/>
    </location>
</feature>
<dbReference type="Pfam" id="PF00672">
    <property type="entry name" value="HAMP"/>
    <property type="match status" value="1"/>
</dbReference>
<dbReference type="PANTHER" id="PTHR43531">
    <property type="entry name" value="PROTEIN ICFG"/>
    <property type="match status" value="1"/>
</dbReference>
<dbReference type="Proteomes" id="UP000267418">
    <property type="component" value="Unassembled WGS sequence"/>
</dbReference>
<dbReference type="InterPro" id="IPR047347">
    <property type="entry name" value="YvaQ-like_sensor"/>
</dbReference>
<dbReference type="CDD" id="cd19411">
    <property type="entry name" value="MCP2201-like_sensor"/>
    <property type="match status" value="1"/>
</dbReference>
<comment type="caution">
    <text evidence="8">The sequence shown here is derived from an EMBL/GenBank/DDBJ whole genome shotgun (WGS) entry which is preliminary data.</text>
</comment>
<dbReference type="EMBL" id="RXOE01000001">
    <property type="protein sequence ID" value="RTQ36387.1"/>
    <property type="molecule type" value="Genomic_DNA"/>
</dbReference>
<dbReference type="CDD" id="cd11386">
    <property type="entry name" value="MCP_signal"/>
    <property type="match status" value="1"/>
</dbReference>
<comment type="similarity">
    <text evidence="3">Belongs to the methyl-accepting chemotaxis (MCP) protein family.</text>
</comment>
<keyword evidence="2" id="KW-0488">Methylation</keyword>
<gene>
    <name evidence="8" type="ORF">EJP69_01125</name>
</gene>
<dbReference type="OrthoDB" id="9763018at2"/>
<dbReference type="AlphaFoldDB" id="A0A431TQM3"/>
<name>A0A431TQM3_9BURK</name>
<feature type="domain" description="HAMP" evidence="7">
    <location>
        <begin position="218"/>
        <end position="270"/>
    </location>
</feature>
<dbReference type="PROSITE" id="PS50111">
    <property type="entry name" value="CHEMOTAXIS_TRANSDUC_2"/>
    <property type="match status" value="1"/>
</dbReference>
<dbReference type="InterPro" id="IPR004089">
    <property type="entry name" value="MCPsignal_dom"/>
</dbReference>
<dbReference type="InterPro" id="IPR024478">
    <property type="entry name" value="HlyB_4HB_MCP"/>
</dbReference>
<dbReference type="CDD" id="cd06225">
    <property type="entry name" value="HAMP"/>
    <property type="match status" value="1"/>
</dbReference>
<dbReference type="InterPro" id="IPR004090">
    <property type="entry name" value="Chemotax_Me-accpt_rcpt"/>
</dbReference>
<dbReference type="PRINTS" id="PR00260">
    <property type="entry name" value="CHEMTRNSDUCR"/>
</dbReference>
<feature type="transmembrane region" description="Helical" evidence="5">
    <location>
        <begin position="12"/>
        <end position="32"/>
    </location>
</feature>
<evidence type="ECO:0000256" key="1">
    <source>
        <dbReference type="ARBA" id="ARBA00004370"/>
    </source>
</evidence>
<evidence type="ECO:0000259" key="6">
    <source>
        <dbReference type="PROSITE" id="PS50111"/>
    </source>
</evidence>
<dbReference type="SMART" id="SM00283">
    <property type="entry name" value="MA"/>
    <property type="match status" value="1"/>
</dbReference>
<evidence type="ECO:0000256" key="2">
    <source>
        <dbReference type="ARBA" id="ARBA00022481"/>
    </source>
</evidence>
<dbReference type="GO" id="GO:0006935">
    <property type="term" value="P:chemotaxis"/>
    <property type="evidence" value="ECO:0007669"/>
    <property type="project" value="InterPro"/>
</dbReference>
<dbReference type="GO" id="GO:0004888">
    <property type="term" value="F:transmembrane signaling receptor activity"/>
    <property type="evidence" value="ECO:0007669"/>
    <property type="project" value="InterPro"/>
</dbReference>
<keyword evidence="5" id="KW-0472">Membrane</keyword>
<dbReference type="GO" id="GO:0005886">
    <property type="term" value="C:plasma membrane"/>
    <property type="evidence" value="ECO:0007669"/>
    <property type="project" value="TreeGrafter"/>
</dbReference>
<dbReference type="PANTHER" id="PTHR43531:SF14">
    <property type="entry name" value="METHYL-ACCEPTING CHEMOTAXIS PROTEIN I-RELATED"/>
    <property type="match status" value="1"/>
</dbReference>
<sequence length="520" mass="54486">MFGLSNLKIGARLGLGFALLLLLQLLITGIGLHEMANLSDRVTFATEIGARKLDELNNVQAAIGKRAIAARNLALVTEPALQKGDIELVGSSQREIDKGLQGLATVMADQAAASPEERRMLEKLRALEAQYLPIAGNVVALATSRQTDAAVKVLTQECMPLLNQVLAHVSAFQAQLRKSADEGTASTQSAYWRAKWMILGISCASLAGGLLLAFLMTRSITRPLGQAVNVAQQVASGDLTARIEVADASESGMLMRALRSMNDELAKVVGQVRDGTDSIASASGQIASGNRDLSSRTEAQASSLEQTAAAMQELTSTVRQNADNARLANQLADSASQVASRGGAVVDQVVEKMASINASSRKVVEIIGVIDGISFQTNILALNAAVEAARAGEQGRGFAVVASEVRSLAQRSAAAAKEIKTLIGDSVDEVEAGSTLVNEAGKTMEEVVGSVRRVTDIMAEITAASQEQASGIGQVNDAIKQMDRATQQNAALVEQASAAAQSMNDQAAGLVHAVRMFKLA</sequence>
<dbReference type="PROSITE" id="PS50885">
    <property type="entry name" value="HAMP"/>
    <property type="match status" value="1"/>
</dbReference>
<dbReference type="Gene3D" id="1.10.287.950">
    <property type="entry name" value="Methyl-accepting chemotaxis protein"/>
    <property type="match status" value="1"/>
</dbReference>
<dbReference type="RefSeq" id="WP_126468459.1">
    <property type="nucleotide sequence ID" value="NZ_RXOE01000001.1"/>
</dbReference>
<feature type="transmembrane region" description="Helical" evidence="5">
    <location>
        <begin position="196"/>
        <end position="216"/>
    </location>
</feature>
<dbReference type="SUPFAM" id="SSF58104">
    <property type="entry name" value="Methyl-accepting chemotaxis protein (MCP) signaling domain"/>
    <property type="match status" value="1"/>
</dbReference>
<proteinExistence type="inferred from homology"/>
<dbReference type="InterPro" id="IPR003660">
    <property type="entry name" value="HAMP_dom"/>
</dbReference>
<keyword evidence="9" id="KW-1185">Reference proteome</keyword>
<dbReference type="Pfam" id="PF12729">
    <property type="entry name" value="4HB_MCP_1"/>
    <property type="match status" value="1"/>
</dbReference>
<keyword evidence="5" id="KW-1133">Transmembrane helix</keyword>
<accession>A0A431TQM3</accession>
<evidence type="ECO:0000256" key="3">
    <source>
        <dbReference type="ARBA" id="ARBA00029447"/>
    </source>
</evidence>
<evidence type="ECO:0000256" key="5">
    <source>
        <dbReference type="SAM" id="Phobius"/>
    </source>
</evidence>
<evidence type="ECO:0000313" key="9">
    <source>
        <dbReference type="Proteomes" id="UP000267418"/>
    </source>
</evidence>
<keyword evidence="5" id="KW-0812">Transmembrane</keyword>
<dbReference type="Pfam" id="PF00015">
    <property type="entry name" value="MCPsignal"/>
    <property type="match status" value="1"/>
</dbReference>
<keyword evidence="4" id="KW-0807">Transducer</keyword>
<dbReference type="GO" id="GO:0007165">
    <property type="term" value="P:signal transduction"/>
    <property type="evidence" value="ECO:0007669"/>
    <property type="project" value="UniProtKB-KW"/>
</dbReference>
<organism evidence="8 9">
    <name type="scientific">Variovorax gossypii</name>
    <dbReference type="NCBI Taxonomy" id="1679495"/>
    <lineage>
        <taxon>Bacteria</taxon>
        <taxon>Pseudomonadati</taxon>
        <taxon>Pseudomonadota</taxon>
        <taxon>Betaproteobacteria</taxon>
        <taxon>Burkholderiales</taxon>
        <taxon>Comamonadaceae</taxon>
        <taxon>Variovorax</taxon>
    </lineage>
</organism>
<dbReference type="SMART" id="SM00304">
    <property type="entry name" value="HAMP"/>
    <property type="match status" value="1"/>
</dbReference>
<reference evidence="8 9" key="1">
    <citation type="submission" date="2018-12" db="EMBL/GenBank/DDBJ databases">
        <title>The genome of Variovorax gossypii DSM 100435.</title>
        <authorList>
            <person name="Gao J."/>
            <person name="Sun J."/>
        </authorList>
    </citation>
    <scope>NUCLEOTIDE SEQUENCE [LARGE SCALE GENOMIC DNA]</scope>
    <source>
        <strain evidence="8 9">DSM 100435</strain>
    </source>
</reference>
<dbReference type="InterPro" id="IPR051310">
    <property type="entry name" value="MCP_chemotaxis"/>
</dbReference>